<dbReference type="PANTHER" id="PTHR11802:SF310">
    <property type="entry name" value="SERINE CARBOXYPEPTIDASE-LIKE 18"/>
    <property type="match status" value="1"/>
</dbReference>
<feature type="chain" id="PRO_5043531038" evidence="2">
    <location>
        <begin position="22"/>
        <end position="199"/>
    </location>
</feature>
<dbReference type="Pfam" id="PF00450">
    <property type="entry name" value="Peptidase_S10"/>
    <property type="match status" value="1"/>
</dbReference>
<evidence type="ECO:0000256" key="1">
    <source>
        <dbReference type="ARBA" id="ARBA00009431"/>
    </source>
</evidence>
<evidence type="ECO:0000313" key="4">
    <source>
        <dbReference type="Proteomes" id="UP001457282"/>
    </source>
</evidence>
<dbReference type="Proteomes" id="UP001457282">
    <property type="component" value="Unassembled WGS sequence"/>
</dbReference>
<gene>
    <name evidence="3" type="ORF">M0R45_007525</name>
</gene>
<protein>
    <submittedName>
        <fullName evidence="3">Uncharacterized protein</fullName>
    </submittedName>
</protein>
<dbReference type="SUPFAM" id="SSF53474">
    <property type="entry name" value="alpha/beta-Hydrolases"/>
    <property type="match status" value="1"/>
</dbReference>
<reference evidence="3 4" key="1">
    <citation type="journal article" date="2023" name="G3 (Bethesda)">
        <title>A chromosome-length genome assembly and annotation of blackberry (Rubus argutus, cv. 'Hillquist').</title>
        <authorList>
            <person name="Bruna T."/>
            <person name="Aryal R."/>
            <person name="Dudchenko O."/>
            <person name="Sargent D.J."/>
            <person name="Mead D."/>
            <person name="Buti M."/>
            <person name="Cavallini A."/>
            <person name="Hytonen T."/>
            <person name="Andres J."/>
            <person name="Pham M."/>
            <person name="Weisz D."/>
            <person name="Mascagni F."/>
            <person name="Usai G."/>
            <person name="Natali L."/>
            <person name="Bassil N."/>
            <person name="Fernandez G.E."/>
            <person name="Lomsadze A."/>
            <person name="Armour M."/>
            <person name="Olukolu B."/>
            <person name="Poorten T."/>
            <person name="Britton C."/>
            <person name="Davik J."/>
            <person name="Ashrafi H."/>
            <person name="Aiden E.L."/>
            <person name="Borodovsky M."/>
            <person name="Worthington M."/>
        </authorList>
    </citation>
    <scope>NUCLEOTIDE SEQUENCE [LARGE SCALE GENOMIC DNA]</scope>
    <source>
        <strain evidence="3">PI 553951</strain>
    </source>
</reference>
<dbReference type="GO" id="GO:0019748">
    <property type="term" value="P:secondary metabolic process"/>
    <property type="evidence" value="ECO:0007669"/>
    <property type="project" value="TreeGrafter"/>
</dbReference>
<feature type="signal peptide" evidence="2">
    <location>
        <begin position="1"/>
        <end position="21"/>
    </location>
</feature>
<comment type="similarity">
    <text evidence="1">Belongs to the peptidase S10 family.</text>
</comment>
<proteinExistence type="inferred from homology"/>
<evidence type="ECO:0000256" key="2">
    <source>
        <dbReference type="SAM" id="SignalP"/>
    </source>
</evidence>
<name>A0AAW1XYH9_RUBAR</name>
<keyword evidence="4" id="KW-1185">Reference proteome</keyword>
<dbReference type="PANTHER" id="PTHR11802">
    <property type="entry name" value="SERINE PROTEASE FAMILY S10 SERINE CARBOXYPEPTIDASE"/>
    <property type="match status" value="1"/>
</dbReference>
<sequence length="199" mass="22398">MAQKWLHLLLLLLLISGAALSQNFTNTLPGYPGELPFSLETGYVGVGDMEEALVACSAFSGLVYDIGPLTFDYAAFNGSVPTFLDIPYSWTQIDNVIFVDAHVGAGFTYSTTQEDFYTDDYKYAEIAYHFLIKYLKMVVGFEQDVKGLEGVCEKVEVEKWVKGLIRTAEEGNRERARCRELENRTKKGTFENMLVHVSF</sequence>
<dbReference type="Gene3D" id="3.40.50.1820">
    <property type="entry name" value="alpha/beta hydrolase"/>
    <property type="match status" value="1"/>
</dbReference>
<dbReference type="GO" id="GO:0004185">
    <property type="term" value="F:serine-type carboxypeptidase activity"/>
    <property type="evidence" value="ECO:0007669"/>
    <property type="project" value="InterPro"/>
</dbReference>
<dbReference type="AlphaFoldDB" id="A0AAW1XYH9"/>
<dbReference type="EMBL" id="JBEDUW010000002">
    <property type="protein sequence ID" value="KAK9941832.1"/>
    <property type="molecule type" value="Genomic_DNA"/>
</dbReference>
<dbReference type="GO" id="GO:0016747">
    <property type="term" value="F:acyltransferase activity, transferring groups other than amino-acyl groups"/>
    <property type="evidence" value="ECO:0007669"/>
    <property type="project" value="TreeGrafter"/>
</dbReference>
<accession>A0AAW1XYH9</accession>
<organism evidence="3 4">
    <name type="scientific">Rubus argutus</name>
    <name type="common">Southern blackberry</name>
    <dbReference type="NCBI Taxonomy" id="59490"/>
    <lineage>
        <taxon>Eukaryota</taxon>
        <taxon>Viridiplantae</taxon>
        <taxon>Streptophyta</taxon>
        <taxon>Embryophyta</taxon>
        <taxon>Tracheophyta</taxon>
        <taxon>Spermatophyta</taxon>
        <taxon>Magnoliopsida</taxon>
        <taxon>eudicotyledons</taxon>
        <taxon>Gunneridae</taxon>
        <taxon>Pentapetalae</taxon>
        <taxon>rosids</taxon>
        <taxon>fabids</taxon>
        <taxon>Rosales</taxon>
        <taxon>Rosaceae</taxon>
        <taxon>Rosoideae</taxon>
        <taxon>Rosoideae incertae sedis</taxon>
        <taxon>Rubus</taxon>
    </lineage>
</organism>
<keyword evidence="2" id="KW-0732">Signal</keyword>
<dbReference type="GO" id="GO:0006508">
    <property type="term" value="P:proteolysis"/>
    <property type="evidence" value="ECO:0007669"/>
    <property type="project" value="InterPro"/>
</dbReference>
<evidence type="ECO:0000313" key="3">
    <source>
        <dbReference type="EMBL" id="KAK9941832.1"/>
    </source>
</evidence>
<comment type="caution">
    <text evidence="3">The sequence shown here is derived from an EMBL/GenBank/DDBJ whole genome shotgun (WGS) entry which is preliminary data.</text>
</comment>
<dbReference type="InterPro" id="IPR029058">
    <property type="entry name" value="AB_hydrolase_fold"/>
</dbReference>
<dbReference type="InterPro" id="IPR001563">
    <property type="entry name" value="Peptidase_S10"/>
</dbReference>